<protein>
    <submittedName>
        <fullName evidence="1">Uncharacterized protein</fullName>
    </submittedName>
</protein>
<keyword evidence="2" id="KW-1185">Reference proteome</keyword>
<dbReference type="Proteomes" id="UP000694420">
    <property type="component" value="Unplaced"/>
</dbReference>
<evidence type="ECO:0000313" key="2">
    <source>
        <dbReference type="Proteomes" id="UP000694420"/>
    </source>
</evidence>
<proteinExistence type="predicted"/>
<reference evidence="1" key="1">
    <citation type="submission" date="2025-08" db="UniProtKB">
        <authorList>
            <consortium name="Ensembl"/>
        </authorList>
    </citation>
    <scope>IDENTIFICATION</scope>
</reference>
<organism evidence="1 2">
    <name type="scientific">Nothoprocta perdicaria</name>
    <name type="common">Chilean tinamou</name>
    <name type="synonym">Crypturus perdicarius</name>
    <dbReference type="NCBI Taxonomy" id="30464"/>
    <lineage>
        <taxon>Eukaryota</taxon>
        <taxon>Metazoa</taxon>
        <taxon>Chordata</taxon>
        <taxon>Craniata</taxon>
        <taxon>Vertebrata</taxon>
        <taxon>Euteleostomi</taxon>
        <taxon>Archelosauria</taxon>
        <taxon>Archosauria</taxon>
        <taxon>Dinosauria</taxon>
        <taxon>Saurischia</taxon>
        <taxon>Theropoda</taxon>
        <taxon>Coelurosauria</taxon>
        <taxon>Aves</taxon>
        <taxon>Palaeognathae</taxon>
        <taxon>Tinamiformes</taxon>
        <taxon>Tinamidae</taxon>
        <taxon>Nothoprocta</taxon>
    </lineage>
</organism>
<evidence type="ECO:0000313" key="1">
    <source>
        <dbReference type="Ensembl" id="ENSNPEP00000017716.1"/>
    </source>
</evidence>
<dbReference type="AlphaFoldDB" id="A0A8C7EGA8"/>
<accession>A0A8C7EGA8</accession>
<reference evidence="1" key="2">
    <citation type="submission" date="2025-09" db="UniProtKB">
        <authorList>
            <consortium name="Ensembl"/>
        </authorList>
    </citation>
    <scope>IDENTIFICATION</scope>
</reference>
<dbReference type="Ensembl" id="ENSNPET00000018151.1">
    <property type="protein sequence ID" value="ENSNPEP00000017716.1"/>
    <property type="gene ID" value="ENSNPEG00000013175.1"/>
</dbReference>
<sequence>MAAPVSLCHAACCANRAGAGAVSWGRRGVLAFGTSRDVLLYEPKQYPLPLILKTSCYLNLYLKQLVLYYSPSLAY</sequence>
<name>A0A8C7EGA8_NOTPE</name>